<name>K0YQB0_9CORY</name>
<dbReference type="AlphaFoldDB" id="K0YQB0"/>
<keyword evidence="5" id="KW-1185">Reference proteome</keyword>
<keyword evidence="2" id="KW-1133">Transmembrane helix</keyword>
<dbReference type="STRING" id="29321.AAV33_04740"/>
<dbReference type="Gene3D" id="3.30.70.2390">
    <property type="match status" value="1"/>
</dbReference>
<keyword evidence="2" id="KW-0812">Transmembrane</keyword>
<dbReference type="InterPro" id="IPR027381">
    <property type="entry name" value="LytR/CpsA/Psr_C"/>
</dbReference>
<evidence type="ECO:0000313" key="4">
    <source>
        <dbReference type="EMBL" id="EJZ81719.1"/>
    </source>
</evidence>
<organism evidence="4 5">
    <name type="scientific">Corynebacterium otitidis ATCC 51513</name>
    <dbReference type="NCBI Taxonomy" id="883169"/>
    <lineage>
        <taxon>Bacteria</taxon>
        <taxon>Bacillati</taxon>
        <taxon>Actinomycetota</taxon>
        <taxon>Actinomycetes</taxon>
        <taxon>Mycobacteriales</taxon>
        <taxon>Corynebacteriaceae</taxon>
        <taxon>Corynebacterium</taxon>
    </lineage>
</organism>
<sequence>MTHENNDDRQQRQLPLRGLALVLVAVALLLGLWAVYAWTSDDDTPAADQAASSTSSSSSTSTTSSETPDEDKDSREPEGGDEAEEPAEHREPEGGGGSGEGPRDQGESRPGGDDLVVNVLNNSTVGNLAKDTADRLRETGAPIGEVGNLPEERLRLTETTVFFTEGNAAAEDAARRLADALGGVARPHDGALDEAVRGPEDVTVVLAG</sequence>
<feature type="compositionally biased region" description="Basic and acidic residues" evidence="1">
    <location>
        <begin position="101"/>
        <end position="112"/>
    </location>
</feature>
<reference evidence="4 5" key="1">
    <citation type="submission" date="2012-08" db="EMBL/GenBank/DDBJ databases">
        <title>The Genome Sequence of Turicella otitidis ATCC 51513.</title>
        <authorList>
            <consortium name="The Broad Institute Genome Sequencing Platform"/>
            <person name="Earl A."/>
            <person name="Ward D."/>
            <person name="Feldgarden M."/>
            <person name="Gevers D."/>
            <person name="Huys G."/>
            <person name="Walker B."/>
            <person name="Young S.K."/>
            <person name="Zeng Q."/>
            <person name="Gargeya S."/>
            <person name="Fitzgerald M."/>
            <person name="Haas B."/>
            <person name="Abouelleil A."/>
            <person name="Alvarado L."/>
            <person name="Arachchi H.M."/>
            <person name="Berlin A.M."/>
            <person name="Chapman S.B."/>
            <person name="Goldberg J."/>
            <person name="Griggs A."/>
            <person name="Gujja S."/>
            <person name="Hansen M."/>
            <person name="Howarth C."/>
            <person name="Imamovic A."/>
            <person name="Larimer J."/>
            <person name="McCowen C."/>
            <person name="Montmayeur A."/>
            <person name="Murphy C."/>
            <person name="Neiman D."/>
            <person name="Pearson M."/>
            <person name="Priest M."/>
            <person name="Roberts A."/>
            <person name="Saif S."/>
            <person name="Shea T."/>
            <person name="Sisk P."/>
            <person name="Sykes S."/>
            <person name="Wortman J."/>
            <person name="Nusbaum C."/>
            <person name="Birren B."/>
        </authorList>
    </citation>
    <scope>NUCLEOTIDE SEQUENCE [LARGE SCALE GENOMIC DNA]</scope>
    <source>
        <strain evidence="4 5">ATCC 51513</strain>
    </source>
</reference>
<protein>
    <recommendedName>
        <fullName evidence="3">LytR/CpsA/Psr regulator C-terminal domain-containing protein</fullName>
    </recommendedName>
</protein>
<accession>K0YQB0</accession>
<proteinExistence type="predicted"/>
<dbReference type="EMBL" id="AHAE01000066">
    <property type="protein sequence ID" value="EJZ81719.1"/>
    <property type="molecule type" value="Genomic_DNA"/>
</dbReference>
<keyword evidence="2" id="KW-0472">Membrane</keyword>
<evidence type="ECO:0000259" key="3">
    <source>
        <dbReference type="Pfam" id="PF13399"/>
    </source>
</evidence>
<evidence type="ECO:0000256" key="1">
    <source>
        <dbReference type="SAM" id="MobiDB-lite"/>
    </source>
</evidence>
<evidence type="ECO:0000313" key="5">
    <source>
        <dbReference type="Proteomes" id="UP000006078"/>
    </source>
</evidence>
<comment type="caution">
    <text evidence="4">The sequence shown here is derived from an EMBL/GenBank/DDBJ whole genome shotgun (WGS) entry which is preliminary data.</text>
</comment>
<feature type="compositionally biased region" description="Low complexity" evidence="1">
    <location>
        <begin position="46"/>
        <end position="66"/>
    </location>
</feature>
<dbReference type="HOGENOM" id="CLU_073279_0_1_11"/>
<feature type="region of interest" description="Disordered" evidence="1">
    <location>
        <begin position="43"/>
        <end position="116"/>
    </location>
</feature>
<evidence type="ECO:0000256" key="2">
    <source>
        <dbReference type="SAM" id="Phobius"/>
    </source>
</evidence>
<feature type="transmembrane region" description="Helical" evidence="2">
    <location>
        <begin position="19"/>
        <end position="38"/>
    </location>
</feature>
<dbReference type="Proteomes" id="UP000006078">
    <property type="component" value="Unassembled WGS sequence"/>
</dbReference>
<dbReference type="Pfam" id="PF13399">
    <property type="entry name" value="LytR_C"/>
    <property type="match status" value="1"/>
</dbReference>
<dbReference type="eggNOG" id="ENOG50330SA">
    <property type="taxonomic scope" value="Bacteria"/>
</dbReference>
<feature type="domain" description="LytR/CpsA/Psr regulator C-terminal" evidence="3">
    <location>
        <begin position="115"/>
        <end position="206"/>
    </location>
</feature>
<gene>
    <name evidence="4" type="ORF">HMPREF9719_01371</name>
</gene>
<dbReference type="RefSeq" id="WP_004601261.1">
    <property type="nucleotide sequence ID" value="NZ_HF541867.1"/>
</dbReference>